<reference evidence="1" key="1">
    <citation type="submission" date="2014-09" db="EMBL/GenBank/DDBJ databases">
        <authorList>
            <person name="Magalhaes I.L.F."/>
            <person name="Oliveira U."/>
            <person name="Santos F.R."/>
            <person name="Vidigal T.H.D.A."/>
            <person name="Brescovit A.D."/>
            <person name="Santos A.J."/>
        </authorList>
    </citation>
    <scope>NUCLEOTIDE SEQUENCE</scope>
    <source>
        <tissue evidence="1">Shoot tissue taken approximately 20 cm above the soil surface</tissue>
    </source>
</reference>
<evidence type="ECO:0000313" key="1">
    <source>
        <dbReference type="EMBL" id="JAD39969.1"/>
    </source>
</evidence>
<organism evidence="1">
    <name type="scientific">Arundo donax</name>
    <name type="common">Giant reed</name>
    <name type="synonym">Donax arundinaceus</name>
    <dbReference type="NCBI Taxonomy" id="35708"/>
    <lineage>
        <taxon>Eukaryota</taxon>
        <taxon>Viridiplantae</taxon>
        <taxon>Streptophyta</taxon>
        <taxon>Embryophyta</taxon>
        <taxon>Tracheophyta</taxon>
        <taxon>Spermatophyta</taxon>
        <taxon>Magnoliopsida</taxon>
        <taxon>Liliopsida</taxon>
        <taxon>Poales</taxon>
        <taxon>Poaceae</taxon>
        <taxon>PACMAD clade</taxon>
        <taxon>Arundinoideae</taxon>
        <taxon>Arundineae</taxon>
        <taxon>Arundo</taxon>
    </lineage>
</organism>
<protein>
    <submittedName>
        <fullName evidence="1">Uncharacterized protein</fullName>
    </submittedName>
</protein>
<dbReference type="AlphaFoldDB" id="A0A0A8ZKP1"/>
<name>A0A0A8ZKP1_ARUDO</name>
<sequence>MNHQQQQYRRKYHFNNQDYLSELTSLKPITIFMPRIQD</sequence>
<reference evidence="1" key="2">
    <citation type="journal article" date="2015" name="Data Brief">
        <title>Shoot transcriptome of the giant reed, Arundo donax.</title>
        <authorList>
            <person name="Barrero R.A."/>
            <person name="Guerrero F.D."/>
            <person name="Moolhuijzen P."/>
            <person name="Goolsby J.A."/>
            <person name="Tidwell J."/>
            <person name="Bellgard S.E."/>
            <person name="Bellgard M.I."/>
        </authorList>
    </citation>
    <scope>NUCLEOTIDE SEQUENCE</scope>
    <source>
        <tissue evidence="1">Shoot tissue taken approximately 20 cm above the soil surface</tissue>
    </source>
</reference>
<accession>A0A0A8ZKP1</accession>
<dbReference type="EMBL" id="GBRH01257926">
    <property type="protein sequence ID" value="JAD39969.1"/>
    <property type="molecule type" value="Transcribed_RNA"/>
</dbReference>
<proteinExistence type="predicted"/>